<evidence type="ECO:0000313" key="1">
    <source>
        <dbReference type="EMBL" id="CCI47633.1"/>
    </source>
</evidence>
<dbReference type="AlphaFoldDB" id="A0A024GMR2"/>
<name>A0A024GMR2_9STRA</name>
<accession>A0A024GMR2</accession>
<proteinExistence type="predicted"/>
<comment type="caution">
    <text evidence="1">The sequence shown here is derived from an EMBL/GenBank/DDBJ whole genome shotgun (WGS) entry which is preliminary data.</text>
</comment>
<evidence type="ECO:0000313" key="2">
    <source>
        <dbReference type="Proteomes" id="UP000053237"/>
    </source>
</evidence>
<reference evidence="1 2" key="1">
    <citation type="submission" date="2012-05" db="EMBL/GenBank/DDBJ databases">
        <title>Recombination and specialization in a pathogen metapopulation.</title>
        <authorList>
            <person name="Gardiner A."/>
            <person name="Kemen E."/>
            <person name="Schultz-Larsen T."/>
            <person name="MacLean D."/>
            <person name="Van Oosterhout C."/>
            <person name="Jones J.D.G."/>
        </authorList>
    </citation>
    <scope>NUCLEOTIDE SEQUENCE [LARGE SCALE GENOMIC DNA]</scope>
    <source>
        <strain evidence="1 2">Ac Nc2</strain>
    </source>
</reference>
<sequence length="58" mass="6993">MARKHFDKMKEVWASEVSTTEHSISKMMDVYDREITVEKSTRFMRARKLNDRSCTEQH</sequence>
<dbReference type="OrthoDB" id="98675at2759"/>
<dbReference type="InParanoid" id="A0A024GMR2"/>
<dbReference type="Proteomes" id="UP000053237">
    <property type="component" value="Unassembled WGS sequence"/>
</dbReference>
<keyword evidence="2" id="KW-1185">Reference proteome</keyword>
<dbReference type="EMBL" id="CAIX01000179">
    <property type="protein sequence ID" value="CCI47633.1"/>
    <property type="molecule type" value="Genomic_DNA"/>
</dbReference>
<gene>
    <name evidence="1" type="ORF">BN9_086400</name>
</gene>
<protein>
    <submittedName>
        <fullName evidence="1">Uncharacterized protein</fullName>
    </submittedName>
</protein>
<organism evidence="1 2">
    <name type="scientific">Albugo candida</name>
    <dbReference type="NCBI Taxonomy" id="65357"/>
    <lineage>
        <taxon>Eukaryota</taxon>
        <taxon>Sar</taxon>
        <taxon>Stramenopiles</taxon>
        <taxon>Oomycota</taxon>
        <taxon>Peronosporomycetes</taxon>
        <taxon>Albuginales</taxon>
        <taxon>Albuginaceae</taxon>
        <taxon>Albugo</taxon>
    </lineage>
</organism>